<evidence type="ECO:0008006" key="4">
    <source>
        <dbReference type="Google" id="ProtNLM"/>
    </source>
</evidence>
<dbReference type="EMBL" id="JOWA01000044">
    <property type="protein sequence ID" value="KEZ46103.1"/>
    <property type="molecule type" value="Genomic_DNA"/>
</dbReference>
<dbReference type="VEuPathDB" id="FungiDB:SAPIO_CDS0954"/>
<evidence type="ECO:0000256" key="1">
    <source>
        <dbReference type="SAM" id="Coils"/>
    </source>
</evidence>
<dbReference type="PANTHER" id="PTHR28064">
    <property type="entry name" value="INNER KINETOCHORE SUBUNIT NKP2"/>
    <property type="match status" value="1"/>
</dbReference>
<feature type="coiled-coil region" evidence="1">
    <location>
        <begin position="119"/>
        <end position="146"/>
    </location>
</feature>
<dbReference type="GO" id="GO:0007059">
    <property type="term" value="P:chromosome segregation"/>
    <property type="evidence" value="ECO:0007669"/>
    <property type="project" value="TreeGrafter"/>
</dbReference>
<accession>A0A084GFJ1</accession>
<dbReference type="OMA" id="REQDMDR"/>
<name>A0A084GFJ1_PSEDA</name>
<keyword evidence="1" id="KW-0175">Coiled coil</keyword>
<proteinExistence type="predicted"/>
<dbReference type="HOGENOM" id="CLU_077446_2_0_1"/>
<sequence length="186" mass="20969">MSTPTESQILTNYLLLPADLRTIITPNQFAALFPRPHQSSPNIQTLYRDLEHQRSTAVDAVRKNIAVETKRGYRLRDEVAKARREEEQGEEDDEIEIERALFGSSTDAKNTKHTLSSIIPELDGAVEDLEAEIKALEDEEKTIIASLKKTVGTMSDLRYGELDNKELPQDTLEALKALTARCNDME</sequence>
<gene>
    <name evidence="2" type="ORF">SAPIO_CDS0954</name>
</gene>
<dbReference type="OrthoDB" id="2311687at2759"/>
<dbReference type="Pfam" id="PF09447">
    <property type="entry name" value="Cnl2_NKP2"/>
    <property type="match status" value="1"/>
</dbReference>
<evidence type="ECO:0000313" key="3">
    <source>
        <dbReference type="Proteomes" id="UP000028545"/>
    </source>
</evidence>
<dbReference type="AlphaFoldDB" id="A0A084GFJ1"/>
<dbReference type="KEGG" id="sapo:SAPIO_CDS0954"/>
<dbReference type="InterPro" id="IPR018565">
    <property type="entry name" value="Nkp2/Cnl2"/>
</dbReference>
<dbReference type="RefSeq" id="XP_016645902.1">
    <property type="nucleotide sequence ID" value="XM_016783628.1"/>
</dbReference>
<evidence type="ECO:0000313" key="2">
    <source>
        <dbReference type="EMBL" id="KEZ46103.1"/>
    </source>
</evidence>
<comment type="caution">
    <text evidence="2">The sequence shown here is derived from an EMBL/GenBank/DDBJ whole genome shotgun (WGS) entry which is preliminary data.</text>
</comment>
<dbReference type="GeneID" id="27719106"/>
<keyword evidence="3" id="KW-1185">Reference proteome</keyword>
<dbReference type="Proteomes" id="UP000028545">
    <property type="component" value="Unassembled WGS sequence"/>
</dbReference>
<dbReference type="PANTHER" id="PTHR28064:SF1">
    <property type="entry name" value="INNER KINETOCHORE SUBUNIT NKP2"/>
    <property type="match status" value="1"/>
</dbReference>
<protein>
    <recommendedName>
        <fullName evidence="4">Cnl2 nkp2 family protein</fullName>
    </recommendedName>
</protein>
<organism evidence="2 3">
    <name type="scientific">Pseudallescheria apiosperma</name>
    <name type="common">Scedosporium apiospermum</name>
    <dbReference type="NCBI Taxonomy" id="563466"/>
    <lineage>
        <taxon>Eukaryota</taxon>
        <taxon>Fungi</taxon>
        <taxon>Dikarya</taxon>
        <taxon>Ascomycota</taxon>
        <taxon>Pezizomycotina</taxon>
        <taxon>Sordariomycetes</taxon>
        <taxon>Hypocreomycetidae</taxon>
        <taxon>Microascales</taxon>
        <taxon>Microascaceae</taxon>
        <taxon>Scedosporium</taxon>
    </lineage>
</organism>
<dbReference type="GO" id="GO:0031511">
    <property type="term" value="C:Mis6-Sim4 complex"/>
    <property type="evidence" value="ECO:0007669"/>
    <property type="project" value="TreeGrafter"/>
</dbReference>
<reference evidence="2 3" key="1">
    <citation type="journal article" date="2014" name="Genome Announc.">
        <title>Draft genome sequence of the pathogenic fungus Scedosporium apiospermum.</title>
        <authorList>
            <person name="Vandeputte P."/>
            <person name="Ghamrawi S."/>
            <person name="Rechenmann M."/>
            <person name="Iltis A."/>
            <person name="Giraud S."/>
            <person name="Fleury M."/>
            <person name="Thornton C."/>
            <person name="Delhaes L."/>
            <person name="Meyer W."/>
            <person name="Papon N."/>
            <person name="Bouchara J.P."/>
        </authorList>
    </citation>
    <scope>NUCLEOTIDE SEQUENCE [LARGE SCALE GENOMIC DNA]</scope>
    <source>
        <strain evidence="2 3">IHEM 14462</strain>
    </source>
</reference>